<dbReference type="Pfam" id="PF00106">
    <property type="entry name" value="adh_short"/>
    <property type="match status" value="1"/>
</dbReference>
<dbReference type="Gene3D" id="3.40.50.720">
    <property type="entry name" value="NAD(P)-binding Rossmann-like Domain"/>
    <property type="match status" value="1"/>
</dbReference>
<dbReference type="Proteomes" id="UP000444721">
    <property type="component" value="Unassembled WGS sequence"/>
</dbReference>
<keyword evidence="4" id="KW-1185">Reference proteome</keyword>
<dbReference type="GeneID" id="68113867"/>
<reference evidence="3 4" key="1">
    <citation type="journal article" date="2019" name="Sci. Rep.">
        <title>Nanopore sequencing improves the draft genome of the human pathogenic amoeba Naegleria fowleri.</title>
        <authorList>
            <person name="Liechti N."/>
            <person name="Schurch N."/>
            <person name="Bruggmann R."/>
            <person name="Wittwer M."/>
        </authorList>
    </citation>
    <scope>NUCLEOTIDE SEQUENCE [LARGE SCALE GENOMIC DNA]</scope>
    <source>
        <strain evidence="3 4">ATCC 30894</strain>
    </source>
</reference>
<proteinExistence type="inferred from homology"/>
<name>A0A6A5BMB4_NAEFO</name>
<evidence type="ECO:0000313" key="4">
    <source>
        <dbReference type="Proteomes" id="UP000444721"/>
    </source>
</evidence>
<evidence type="ECO:0000256" key="1">
    <source>
        <dbReference type="ARBA" id="ARBA00006484"/>
    </source>
</evidence>
<dbReference type="InterPro" id="IPR036291">
    <property type="entry name" value="NAD(P)-bd_dom_sf"/>
</dbReference>
<dbReference type="PANTHER" id="PTHR43008">
    <property type="entry name" value="BENZIL REDUCTASE"/>
    <property type="match status" value="1"/>
</dbReference>
<comment type="caution">
    <text evidence="3">The sequence shown here is derived from an EMBL/GenBank/DDBJ whole genome shotgun (WGS) entry which is preliminary data.</text>
</comment>
<dbReference type="GO" id="GO:0016616">
    <property type="term" value="F:oxidoreductase activity, acting on the CH-OH group of donors, NAD or NADP as acceptor"/>
    <property type="evidence" value="ECO:0007669"/>
    <property type="project" value="UniProtKB-ARBA"/>
</dbReference>
<accession>A0A6A5BMB4</accession>
<dbReference type="RefSeq" id="XP_044558752.1">
    <property type="nucleotide sequence ID" value="XM_044710306.1"/>
</dbReference>
<dbReference type="VEuPathDB" id="AmoebaDB:NF0062620"/>
<organism evidence="3 4">
    <name type="scientific">Naegleria fowleri</name>
    <name type="common">Brain eating amoeba</name>
    <dbReference type="NCBI Taxonomy" id="5763"/>
    <lineage>
        <taxon>Eukaryota</taxon>
        <taxon>Discoba</taxon>
        <taxon>Heterolobosea</taxon>
        <taxon>Tetramitia</taxon>
        <taxon>Eutetramitia</taxon>
        <taxon>Vahlkampfiidae</taxon>
        <taxon>Naegleria</taxon>
    </lineage>
</organism>
<dbReference type="PRINTS" id="PR00081">
    <property type="entry name" value="GDHRDH"/>
</dbReference>
<evidence type="ECO:0008006" key="5">
    <source>
        <dbReference type="Google" id="ProtNLM"/>
    </source>
</evidence>
<sequence length="286" mass="31408">MSSSAQRLVSIVTGSSRGIGFHIAKQLALHHGHAVVLTGSNVEKLKQAHDEISKEGGVCSYVCVDLSKPISDNNPPHPPAFDIFQHAMEQHSKIDRLVCNAATLGAIEKIGEWDTQHLTQGLYAAYKVNVLSAIQLCHYCLPELRKSRGNILFVSSGLASKAFEGTAIYGTSKAAMNHFAAYLDCEEKLYAQGFGISEKDRVKIVSVKPGIVDTDMQADIRRVGKDKMNEHAMFVSMHENGKLESAEKLGKILSSVVSDLPLEWSGTFKSYHEEDVLALYKKSYDL</sequence>
<dbReference type="SUPFAM" id="SSF51735">
    <property type="entry name" value="NAD(P)-binding Rossmann-fold domains"/>
    <property type="match status" value="1"/>
</dbReference>
<dbReference type="VEuPathDB" id="AmoebaDB:NfTy_074280"/>
<gene>
    <name evidence="3" type="ORF">FDP41_006649</name>
</gene>
<dbReference type="PANTHER" id="PTHR43008:SF8">
    <property type="entry name" value="BENZIL REDUCTASE ((S)-BENZOIN FORMING) IRC24"/>
    <property type="match status" value="1"/>
</dbReference>
<evidence type="ECO:0000256" key="2">
    <source>
        <dbReference type="ARBA" id="ARBA00023002"/>
    </source>
</evidence>
<dbReference type="OrthoDB" id="153074at2759"/>
<protein>
    <recommendedName>
        <fullName evidence="5">NAD(P)-binding protein</fullName>
    </recommendedName>
</protein>
<keyword evidence="2" id="KW-0560">Oxidoreductase</keyword>
<dbReference type="VEuPathDB" id="AmoebaDB:FDP41_006649"/>
<dbReference type="GO" id="GO:0050664">
    <property type="term" value="F:oxidoreductase activity, acting on NAD(P)H, oxygen as acceptor"/>
    <property type="evidence" value="ECO:0007669"/>
    <property type="project" value="TreeGrafter"/>
</dbReference>
<comment type="similarity">
    <text evidence="1">Belongs to the short-chain dehydrogenases/reductases (SDR) family.</text>
</comment>
<dbReference type="InterPro" id="IPR002347">
    <property type="entry name" value="SDR_fam"/>
</dbReference>
<dbReference type="AlphaFoldDB" id="A0A6A5BMB4"/>
<evidence type="ECO:0000313" key="3">
    <source>
        <dbReference type="EMBL" id="KAF0974039.1"/>
    </source>
</evidence>
<dbReference type="EMBL" id="VFQX01000053">
    <property type="protein sequence ID" value="KAF0974039.1"/>
    <property type="molecule type" value="Genomic_DNA"/>
</dbReference>